<dbReference type="Gene3D" id="1.10.287.130">
    <property type="match status" value="1"/>
</dbReference>
<dbReference type="eggNOG" id="COG0784">
    <property type="taxonomic scope" value="Bacteria"/>
</dbReference>
<dbReference type="eggNOG" id="COG4191">
    <property type="taxonomic scope" value="Bacteria"/>
</dbReference>
<dbReference type="SUPFAM" id="SSF55874">
    <property type="entry name" value="ATPase domain of HSP90 chaperone/DNA topoisomerase II/histidine kinase"/>
    <property type="match status" value="1"/>
</dbReference>
<dbReference type="OrthoDB" id="9764438at2"/>
<evidence type="ECO:0000256" key="9">
    <source>
        <dbReference type="ARBA" id="ARBA00022777"/>
    </source>
</evidence>
<dbReference type="InterPro" id="IPR011006">
    <property type="entry name" value="CheY-like_superfamily"/>
</dbReference>
<dbReference type="Gene3D" id="3.40.50.2300">
    <property type="match status" value="1"/>
</dbReference>
<dbReference type="Pfam" id="PF00072">
    <property type="entry name" value="Response_reg"/>
    <property type="match status" value="1"/>
</dbReference>
<dbReference type="CDD" id="cd00156">
    <property type="entry name" value="REC"/>
    <property type="match status" value="1"/>
</dbReference>
<sequence>MSFFLQHRHRILLLSFIVGAMALVMLSAQHLAEQRAQRSESLQLHQQLELYAQSLQQRIERYRTIAQVLALDPELRNALKQPLSLATQRQLNLKLERANTVTRSSTLTLIDTAGLALAASNWRSANSNVGADYGFRPYVKQALTQGKGGFYGIGMTTIVPGYFLSQAIKDDDGRVLGVIVIKIELAAMEREWRRLSDVVLVSDRHDIVFLSNRDVWRYRQLQPLGARERDELLATRQYAQQPLLSTQRYVLDTLEDGSQVIRVAVPAQPAPLLWQRIALPENGWRLHLLHDISGPRAAGHAAALAAGGIWLALALLGLLFQQHQRLAWLRQRSRQELESLLQQHAHELHTAQDGIVQAAQQADTGLSRSLEHLPQGVVIIDTQLRLVAWNSRYLEIFRFPPELICVGRPIEDVFRYNARRGLLGTGPVEAAIQRRLDHLRSGRPHMRESEKEDGTVLEIRGNPLPDGGFVTSYADITSYKNAARELRSLANALENRVAERTRDLAAAKREAENANRYKTRFVAAAVHDLLQPLNAARMFVSALRGKLHDTDARQIADHVDNALVAQDAILNSLLDISRLESGTLKTQVQDIALNPLLQALTHEFGILAEDRGLRLNYVPSRATVRSDATLLRRILQNFLSNALRYTPSGSVLLGCRRDGANLRIEVHDQGPGIPDALHQEIFEEFRRLGDGVAQDRGAGLGLAIVERIGRLLGHPISLRSQLGRGSVFAVTVPLGDAAAMTQPQAPAAVASDNGDDPILHGCRVWCIDDDPRVCEANSAMLTRWACRVDLAASPKQALAAAQPVHVPELVLLDIHMDEHDGPPLFAQLCARWQAEPRLILVTGEMDTALRALAQQNGWGLLIKPVRAPALRALMTQMLLRRGQSI</sequence>
<dbReference type="SMART" id="SM00387">
    <property type="entry name" value="HATPase_c"/>
    <property type="match status" value="1"/>
</dbReference>
<evidence type="ECO:0000259" key="16">
    <source>
        <dbReference type="PROSITE" id="PS50109"/>
    </source>
</evidence>
<evidence type="ECO:0000256" key="5">
    <source>
        <dbReference type="ARBA" id="ARBA00022553"/>
    </source>
</evidence>
<dbReference type="InterPro" id="IPR033479">
    <property type="entry name" value="dCache_1"/>
</dbReference>
<dbReference type="SUPFAM" id="SSF47384">
    <property type="entry name" value="Homodimeric domain of signal transducing histidine kinase"/>
    <property type="match status" value="1"/>
</dbReference>
<dbReference type="Pfam" id="PF02518">
    <property type="entry name" value="HATPase_c"/>
    <property type="match status" value="1"/>
</dbReference>
<evidence type="ECO:0000256" key="15">
    <source>
        <dbReference type="SAM" id="Coils"/>
    </source>
</evidence>
<name>D2UBQ5_XANAP</name>
<evidence type="ECO:0000256" key="2">
    <source>
        <dbReference type="ARBA" id="ARBA00004651"/>
    </source>
</evidence>
<dbReference type="PROSITE" id="PS50109">
    <property type="entry name" value="HIS_KIN"/>
    <property type="match status" value="1"/>
</dbReference>
<reference evidence="18 19" key="1">
    <citation type="journal article" date="2009" name="BMC Genomics">
        <title>The complete genome sequence of Xanthomonas albilineans provides new insights into the reductive genome evolution of the xylem-limited Xanthomonadaceae.</title>
        <authorList>
            <person name="Pieretti I."/>
            <person name="Royer M."/>
            <person name="Barbe V."/>
            <person name="Carrere S."/>
            <person name="Koebnik R."/>
            <person name="Cociancich S."/>
            <person name="Couloux A."/>
            <person name="Darrasse A."/>
            <person name="Gouzy J."/>
            <person name="Jacques M.A."/>
            <person name="Lauber E."/>
            <person name="Manceau C."/>
            <person name="Mangenot S."/>
            <person name="Poussier S."/>
            <person name="Segurens B."/>
            <person name="Szurek B."/>
            <person name="Verdier V."/>
            <person name="Arlat M."/>
            <person name="Rott P."/>
        </authorList>
    </citation>
    <scope>NUCLEOTIDE SEQUENCE [LARGE SCALE GENOMIC DNA]</scope>
    <source>
        <strain evidence="19">GPE PC73 / CFBP 7063</strain>
    </source>
</reference>
<evidence type="ECO:0000256" key="11">
    <source>
        <dbReference type="ARBA" id="ARBA00022989"/>
    </source>
</evidence>
<dbReference type="SMART" id="SM00448">
    <property type="entry name" value="REC"/>
    <property type="match status" value="1"/>
</dbReference>
<evidence type="ECO:0000256" key="1">
    <source>
        <dbReference type="ARBA" id="ARBA00000085"/>
    </source>
</evidence>
<evidence type="ECO:0000256" key="7">
    <source>
        <dbReference type="ARBA" id="ARBA00022692"/>
    </source>
</evidence>
<dbReference type="Proteomes" id="UP000001890">
    <property type="component" value="Chromosome"/>
</dbReference>
<comment type="catalytic activity">
    <reaction evidence="1">
        <text>ATP + protein L-histidine = ADP + protein N-phospho-L-histidine.</text>
        <dbReference type="EC" id="2.7.13.3"/>
    </reaction>
</comment>
<dbReference type="CDD" id="cd00082">
    <property type="entry name" value="HisKA"/>
    <property type="match status" value="1"/>
</dbReference>
<protein>
    <recommendedName>
        <fullName evidence="3">histidine kinase</fullName>
        <ecNumber evidence="3">2.7.13.3</ecNumber>
    </recommendedName>
</protein>
<accession>D2UBQ5</accession>
<keyword evidence="7 18" id="KW-0812">Transmembrane</keyword>
<dbReference type="InterPro" id="IPR029151">
    <property type="entry name" value="Sensor-like_sf"/>
</dbReference>
<dbReference type="InterPro" id="IPR003594">
    <property type="entry name" value="HATPase_dom"/>
</dbReference>
<proteinExistence type="predicted"/>
<evidence type="ECO:0000259" key="17">
    <source>
        <dbReference type="PROSITE" id="PS50110"/>
    </source>
</evidence>
<evidence type="ECO:0000313" key="18">
    <source>
        <dbReference type="EMBL" id="CBA15254.1"/>
    </source>
</evidence>
<dbReference type="STRING" id="380358.XALC_0736"/>
<evidence type="ECO:0000256" key="13">
    <source>
        <dbReference type="ARBA" id="ARBA00023136"/>
    </source>
</evidence>
<dbReference type="FunFam" id="1.10.287.130:FF:000063">
    <property type="entry name" value="Hybrid sensor histidine kinase/response regulator"/>
    <property type="match status" value="1"/>
</dbReference>
<dbReference type="PANTHER" id="PTHR43047">
    <property type="entry name" value="TWO-COMPONENT HISTIDINE PROTEIN KINASE"/>
    <property type="match status" value="1"/>
</dbReference>
<dbReference type="FunFam" id="3.30.565.10:FF:000049">
    <property type="entry name" value="Two-component sensor histidine kinase"/>
    <property type="match status" value="1"/>
</dbReference>
<evidence type="ECO:0000313" key="19">
    <source>
        <dbReference type="Proteomes" id="UP000001890"/>
    </source>
</evidence>
<dbReference type="RefSeq" id="WP_012915264.1">
    <property type="nucleotide sequence ID" value="NC_013722.1"/>
</dbReference>
<evidence type="ECO:0000256" key="12">
    <source>
        <dbReference type="ARBA" id="ARBA00023012"/>
    </source>
</evidence>
<keyword evidence="15" id="KW-0175">Coiled coil</keyword>
<dbReference type="CDD" id="cd00075">
    <property type="entry name" value="HATPase"/>
    <property type="match status" value="1"/>
</dbReference>
<dbReference type="InterPro" id="IPR036890">
    <property type="entry name" value="HATPase_C_sf"/>
</dbReference>
<keyword evidence="13" id="KW-0472">Membrane</keyword>
<feature type="coiled-coil region" evidence="15">
    <location>
        <begin position="476"/>
        <end position="510"/>
    </location>
</feature>
<dbReference type="AlphaFoldDB" id="D2UBQ5"/>
<dbReference type="InterPro" id="IPR001789">
    <property type="entry name" value="Sig_transdc_resp-reg_receiver"/>
</dbReference>
<dbReference type="InterPro" id="IPR003661">
    <property type="entry name" value="HisK_dim/P_dom"/>
</dbReference>
<dbReference type="InterPro" id="IPR004358">
    <property type="entry name" value="Sig_transdc_His_kin-like_C"/>
</dbReference>
<dbReference type="EMBL" id="FP565176">
    <property type="protein sequence ID" value="CBA15254.1"/>
    <property type="molecule type" value="Genomic_DNA"/>
</dbReference>
<keyword evidence="5 14" id="KW-0597">Phosphoprotein</keyword>
<keyword evidence="8" id="KW-0547">Nucleotide-binding</keyword>
<evidence type="ECO:0000256" key="4">
    <source>
        <dbReference type="ARBA" id="ARBA00022475"/>
    </source>
</evidence>
<dbReference type="Gene3D" id="3.30.565.10">
    <property type="entry name" value="Histidine kinase-like ATPase, C-terminal domain"/>
    <property type="match status" value="1"/>
</dbReference>
<keyword evidence="6" id="KW-0808">Transferase</keyword>
<dbReference type="Gene3D" id="6.10.250.3020">
    <property type="match status" value="1"/>
</dbReference>
<dbReference type="InterPro" id="IPR036097">
    <property type="entry name" value="HisK_dim/P_sf"/>
</dbReference>
<keyword evidence="9" id="KW-0418">Kinase</keyword>
<evidence type="ECO:0000256" key="8">
    <source>
        <dbReference type="ARBA" id="ARBA00022741"/>
    </source>
</evidence>
<dbReference type="PROSITE" id="PS50110">
    <property type="entry name" value="RESPONSE_REGULATORY"/>
    <property type="match status" value="1"/>
</dbReference>
<evidence type="ECO:0000256" key="10">
    <source>
        <dbReference type="ARBA" id="ARBA00022840"/>
    </source>
</evidence>
<dbReference type="Gene3D" id="3.30.450.20">
    <property type="entry name" value="PAS domain"/>
    <property type="match status" value="3"/>
</dbReference>
<dbReference type="Pfam" id="PF00512">
    <property type="entry name" value="HisKA"/>
    <property type="match status" value="1"/>
</dbReference>
<feature type="domain" description="Response regulatory" evidence="17">
    <location>
        <begin position="763"/>
        <end position="878"/>
    </location>
</feature>
<dbReference type="PRINTS" id="PR00344">
    <property type="entry name" value="BCTRLSENSOR"/>
</dbReference>
<evidence type="ECO:0000256" key="3">
    <source>
        <dbReference type="ARBA" id="ARBA00012438"/>
    </source>
</evidence>
<keyword evidence="10" id="KW-0067">ATP-binding</keyword>
<dbReference type="InterPro" id="IPR005467">
    <property type="entry name" value="His_kinase_dom"/>
</dbReference>
<dbReference type="Pfam" id="PF02743">
    <property type="entry name" value="dCache_1"/>
    <property type="match status" value="1"/>
</dbReference>
<feature type="modified residue" description="4-aspartylphosphate" evidence="14">
    <location>
        <position position="813"/>
    </location>
</feature>
<dbReference type="CDD" id="cd12914">
    <property type="entry name" value="PDC1_DGC_like"/>
    <property type="match status" value="1"/>
</dbReference>
<dbReference type="GO" id="GO:0005524">
    <property type="term" value="F:ATP binding"/>
    <property type="evidence" value="ECO:0007669"/>
    <property type="project" value="UniProtKB-KW"/>
</dbReference>
<dbReference type="GO" id="GO:0005886">
    <property type="term" value="C:plasma membrane"/>
    <property type="evidence" value="ECO:0007669"/>
    <property type="project" value="UniProtKB-SubCell"/>
</dbReference>
<gene>
    <name evidence="18" type="ordered locus">XALc_0736</name>
</gene>
<dbReference type="KEGG" id="xal:XALC_0736"/>
<dbReference type="eggNOG" id="COG2205">
    <property type="taxonomic scope" value="Bacteria"/>
</dbReference>
<dbReference type="GO" id="GO:0000155">
    <property type="term" value="F:phosphorelay sensor kinase activity"/>
    <property type="evidence" value="ECO:0007669"/>
    <property type="project" value="InterPro"/>
</dbReference>
<organism evidence="18 19">
    <name type="scientific">Xanthomonas albilineans (strain GPE PC73 / CFBP 7063)</name>
    <dbReference type="NCBI Taxonomy" id="380358"/>
    <lineage>
        <taxon>Bacteria</taxon>
        <taxon>Pseudomonadati</taxon>
        <taxon>Pseudomonadota</taxon>
        <taxon>Gammaproteobacteria</taxon>
        <taxon>Lysobacterales</taxon>
        <taxon>Lysobacteraceae</taxon>
        <taxon>Xanthomonas</taxon>
    </lineage>
</organism>
<dbReference type="SUPFAM" id="SSF52172">
    <property type="entry name" value="CheY-like"/>
    <property type="match status" value="1"/>
</dbReference>
<keyword evidence="4" id="KW-1003">Cell membrane</keyword>
<keyword evidence="11" id="KW-1133">Transmembrane helix</keyword>
<dbReference type="PANTHER" id="PTHR43047:SF9">
    <property type="entry name" value="HISTIDINE KINASE"/>
    <property type="match status" value="1"/>
</dbReference>
<keyword evidence="12" id="KW-0902">Two-component regulatory system</keyword>
<dbReference type="SMART" id="SM00388">
    <property type="entry name" value="HisKA"/>
    <property type="match status" value="1"/>
</dbReference>
<dbReference type="Pfam" id="PF12860">
    <property type="entry name" value="PAS_7"/>
    <property type="match status" value="1"/>
</dbReference>
<dbReference type="SUPFAM" id="SSF103190">
    <property type="entry name" value="Sensory domain-like"/>
    <property type="match status" value="1"/>
</dbReference>
<evidence type="ECO:0000256" key="6">
    <source>
        <dbReference type="ARBA" id="ARBA00022679"/>
    </source>
</evidence>
<dbReference type="EC" id="2.7.13.3" evidence="3"/>
<feature type="domain" description="Histidine kinase" evidence="16">
    <location>
        <begin position="524"/>
        <end position="736"/>
    </location>
</feature>
<dbReference type="PATRIC" id="fig|29447.3.peg.735"/>
<comment type="subcellular location">
    <subcellularLocation>
        <location evidence="2">Cell membrane</location>
        <topology evidence="2">Multi-pass membrane protein</topology>
    </subcellularLocation>
</comment>
<dbReference type="SUPFAM" id="SSF55785">
    <property type="entry name" value="PYP-like sensor domain (PAS domain)"/>
    <property type="match status" value="1"/>
</dbReference>
<keyword evidence="19" id="KW-1185">Reference proteome</keyword>
<dbReference type="InterPro" id="IPR035965">
    <property type="entry name" value="PAS-like_dom_sf"/>
</dbReference>
<evidence type="ECO:0000256" key="14">
    <source>
        <dbReference type="PROSITE-ProRule" id="PRU00169"/>
    </source>
</evidence>
<dbReference type="GO" id="GO:0009927">
    <property type="term" value="F:histidine phosphotransfer kinase activity"/>
    <property type="evidence" value="ECO:0007669"/>
    <property type="project" value="TreeGrafter"/>
</dbReference>